<evidence type="ECO:0000313" key="5">
    <source>
        <dbReference type="Proteomes" id="UP000294498"/>
    </source>
</evidence>
<evidence type="ECO:0000313" key="4">
    <source>
        <dbReference type="EMBL" id="TDX01328.1"/>
    </source>
</evidence>
<dbReference type="EMBL" id="SODV01000001">
    <property type="protein sequence ID" value="TDX01328.1"/>
    <property type="molecule type" value="Genomic_DNA"/>
</dbReference>
<gene>
    <name evidence="4" type="ORF">EDB95_2361</name>
</gene>
<feature type="domain" description="Protein FecR C-terminal" evidence="3">
    <location>
        <begin position="355"/>
        <end position="421"/>
    </location>
</feature>
<feature type="transmembrane region" description="Helical" evidence="1">
    <location>
        <begin position="102"/>
        <end position="120"/>
    </location>
</feature>
<keyword evidence="1" id="KW-0812">Transmembrane</keyword>
<dbReference type="RefSeq" id="WP_133993764.1">
    <property type="nucleotide sequence ID" value="NZ_SODV01000001.1"/>
</dbReference>
<dbReference type="Pfam" id="PF04773">
    <property type="entry name" value="FecR"/>
    <property type="match status" value="1"/>
</dbReference>
<dbReference type="GO" id="GO:0016989">
    <property type="term" value="F:sigma factor antagonist activity"/>
    <property type="evidence" value="ECO:0007669"/>
    <property type="project" value="TreeGrafter"/>
</dbReference>
<evidence type="ECO:0000259" key="3">
    <source>
        <dbReference type="Pfam" id="PF16344"/>
    </source>
</evidence>
<dbReference type="InterPro" id="IPR032508">
    <property type="entry name" value="FecR_C"/>
</dbReference>
<feature type="domain" description="FecR protein" evidence="2">
    <location>
        <begin position="211"/>
        <end position="306"/>
    </location>
</feature>
<dbReference type="Gene3D" id="2.60.120.1440">
    <property type="match status" value="1"/>
</dbReference>
<dbReference type="InterPro" id="IPR012373">
    <property type="entry name" value="Ferrdict_sens_TM"/>
</dbReference>
<accession>A0A4R8DTT0</accession>
<keyword evidence="1" id="KW-1133">Transmembrane helix</keyword>
<keyword evidence="1" id="KW-0472">Membrane</keyword>
<protein>
    <submittedName>
        <fullName evidence="4">FecR family protein</fullName>
    </submittedName>
</protein>
<dbReference type="Proteomes" id="UP000294498">
    <property type="component" value="Unassembled WGS sequence"/>
</dbReference>
<proteinExistence type="predicted"/>
<dbReference type="Pfam" id="PF16344">
    <property type="entry name" value="FecR_C"/>
    <property type="match status" value="1"/>
</dbReference>
<sequence>MTRLALLFQRYYDKTATPEEVDEFLRLADKEENASELHALMDAAWQASPPVEPVFTPEQSEALLKGVLDAGRAAEAQMAAAGASPAAVTGRSAVRTLRWQRLAAAAAVMGILGGSAWWLAHRERPRRAMVARVTPRAIVPGTNKATLILADGSTIDLDSAQHGTLAHQGRTDVIQAGGGHLAYASRQAAGAGAGAGPAAVGTGPADVAYNTVKTPRGGQYQVALPDGSKVWLNAASSLRFPTAFTGADRTVELTGEAYFEVAGKPGQPFKVKVGDMQVAVLGTRFDVMAYPEEDGIRTSLLQGAVRVEKQGAQEAEKGAVGERLEPGQEALWNGLDFHVAEADTDQAVAWKNGLFQFDGATLEAVMRQVCRWYDVDVRYEGKVPRHFSGLISRSSPLTEVLRMLDLAGKARFTLEGRTVVVKTP</sequence>
<dbReference type="AlphaFoldDB" id="A0A4R8DTT0"/>
<evidence type="ECO:0000256" key="1">
    <source>
        <dbReference type="SAM" id="Phobius"/>
    </source>
</evidence>
<organism evidence="4 5">
    <name type="scientific">Dinghuibacter silviterrae</name>
    <dbReference type="NCBI Taxonomy" id="1539049"/>
    <lineage>
        <taxon>Bacteria</taxon>
        <taxon>Pseudomonadati</taxon>
        <taxon>Bacteroidota</taxon>
        <taxon>Chitinophagia</taxon>
        <taxon>Chitinophagales</taxon>
        <taxon>Chitinophagaceae</taxon>
        <taxon>Dinghuibacter</taxon>
    </lineage>
</organism>
<keyword evidence="5" id="KW-1185">Reference proteome</keyword>
<dbReference type="InterPro" id="IPR006860">
    <property type="entry name" value="FecR"/>
</dbReference>
<dbReference type="PANTHER" id="PTHR30273:SF2">
    <property type="entry name" value="PROTEIN FECR"/>
    <property type="match status" value="1"/>
</dbReference>
<comment type="caution">
    <text evidence="4">The sequence shown here is derived from an EMBL/GenBank/DDBJ whole genome shotgun (WGS) entry which is preliminary data.</text>
</comment>
<dbReference type="Gene3D" id="3.55.50.30">
    <property type="match status" value="1"/>
</dbReference>
<name>A0A4R8DTT0_9BACT</name>
<dbReference type="PANTHER" id="PTHR30273">
    <property type="entry name" value="PERIPLASMIC SIGNAL SENSOR AND SIGMA FACTOR ACTIVATOR FECR-RELATED"/>
    <property type="match status" value="1"/>
</dbReference>
<reference evidence="4 5" key="1">
    <citation type="submission" date="2019-03" db="EMBL/GenBank/DDBJ databases">
        <title>Genomic Encyclopedia of Type Strains, Phase IV (KMG-IV): sequencing the most valuable type-strain genomes for metagenomic binning, comparative biology and taxonomic classification.</title>
        <authorList>
            <person name="Goeker M."/>
        </authorList>
    </citation>
    <scope>NUCLEOTIDE SEQUENCE [LARGE SCALE GENOMIC DNA]</scope>
    <source>
        <strain evidence="4 5">DSM 100059</strain>
    </source>
</reference>
<evidence type="ECO:0000259" key="2">
    <source>
        <dbReference type="Pfam" id="PF04773"/>
    </source>
</evidence>
<dbReference type="OrthoDB" id="622631at2"/>